<comment type="catalytic activity">
    <reaction evidence="7">
        <text>an S-substituted L-cysteine + H2O = a thiol + pyruvate + NH4(+)</text>
        <dbReference type="Rhea" id="RHEA:18121"/>
        <dbReference type="ChEBI" id="CHEBI:15361"/>
        <dbReference type="ChEBI" id="CHEBI:15377"/>
        <dbReference type="ChEBI" id="CHEBI:28938"/>
        <dbReference type="ChEBI" id="CHEBI:29256"/>
        <dbReference type="ChEBI" id="CHEBI:58717"/>
        <dbReference type="EC" id="4.4.1.13"/>
    </reaction>
</comment>
<feature type="modified residue" description="N6-(pyridoxal phosphate)lysine" evidence="8">
    <location>
        <position position="201"/>
    </location>
</feature>
<dbReference type="CDD" id="cd00614">
    <property type="entry name" value="CGS_like"/>
    <property type="match status" value="1"/>
</dbReference>
<evidence type="ECO:0000313" key="11">
    <source>
        <dbReference type="Proteomes" id="UP000078084"/>
    </source>
</evidence>
<dbReference type="PANTHER" id="PTHR43500:SF1">
    <property type="entry name" value="CYSTATHIONINE BETA-LYASE-RELATED"/>
    <property type="match status" value="1"/>
</dbReference>
<dbReference type="InterPro" id="IPR006233">
    <property type="entry name" value="Cys_b_lyase_bac"/>
</dbReference>
<dbReference type="InterPro" id="IPR000277">
    <property type="entry name" value="Cys/Met-Metab_PyrdxlP-dep_enz"/>
</dbReference>
<dbReference type="Proteomes" id="UP000078084">
    <property type="component" value="Unassembled WGS sequence"/>
</dbReference>
<dbReference type="Gene3D" id="3.40.640.10">
    <property type="entry name" value="Type I PLP-dependent aspartate aminotransferase-like (Major domain)"/>
    <property type="match status" value="1"/>
</dbReference>
<organism evidence="10 11">
    <name type="scientific">Kerstersia gyiorum</name>
    <dbReference type="NCBI Taxonomy" id="206506"/>
    <lineage>
        <taxon>Bacteria</taxon>
        <taxon>Pseudomonadati</taxon>
        <taxon>Pseudomonadota</taxon>
        <taxon>Betaproteobacteria</taxon>
        <taxon>Burkholderiales</taxon>
        <taxon>Alcaligenaceae</taxon>
        <taxon>Kerstersia</taxon>
    </lineage>
</organism>
<comment type="catalytic activity">
    <reaction evidence="6">
        <text>L,L-cystathionine + H2O = L-homocysteine + pyruvate + NH4(+)</text>
        <dbReference type="Rhea" id="RHEA:13965"/>
        <dbReference type="ChEBI" id="CHEBI:15361"/>
        <dbReference type="ChEBI" id="CHEBI:15377"/>
        <dbReference type="ChEBI" id="CHEBI:28938"/>
        <dbReference type="ChEBI" id="CHEBI:58161"/>
        <dbReference type="ChEBI" id="CHEBI:58199"/>
    </reaction>
</comment>
<dbReference type="PROSITE" id="PS00868">
    <property type="entry name" value="CYS_MET_METAB_PP"/>
    <property type="match status" value="1"/>
</dbReference>
<dbReference type="InterPro" id="IPR054542">
    <property type="entry name" value="Cys_met_metab_PP"/>
</dbReference>
<comment type="caution">
    <text evidence="10">The sequence shown here is derived from an EMBL/GenBank/DDBJ whole genome shotgun (WGS) entry which is preliminary data.</text>
</comment>
<name>A0A171KPX4_9BURK</name>
<dbReference type="GeneID" id="99724919"/>
<dbReference type="PANTHER" id="PTHR43500">
    <property type="entry name" value="CYSTATHIONINE BETA-LYASE-RELATED"/>
    <property type="match status" value="1"/>
</dbReference>
<keyword evidence="4 10" id="KW-0456">Lyase</keyword>
<dbReference type="GO" id="GO:0047804">
    <property type="term" value="F:cysteine-S-conjugate beta-lyase activity"/>
    <property type="evidence" value="ECO:0007669"/>
    <property type="project" value="UniProtKB-EC"/>
</dbReference>
<dbReference type="Gene3D" id="3.90.1150.10">
    <property type="entry name" value="Aspartate Aminotransferase, domain 1"/>
    <property type="match status" value="1"/>
</dbReference>
<dbReference type="AlphaFoldDB" id="A0A171KPX4"/>
<evidence type="ECO:0000256" key="6">
    <source>
        <dbReference type="ARBA" id="ARBA00047517"/>
    </source>
</evidence>
<dbReference type="PATRIC" id="fig|206506.3.peg.3073"/>
<dbReference type="InterPro" id="IPR015424">
    <property type="entry name" value="PyrdxlP-dep_Trfase"/>
</dbReference>
<protein>
    <submittedName>
        <fullName evidence="10">Cystathionine beta-lyase</fullName>
    </submittedName>
</protein>
<evidence type="ECO:0000256" key="7">
    <source>
        <dbReference type="ARBA" id="ARBA00047625"/>
    </source>
</evidence>
<sequence length="386" mass="41385">MHIGSAPFDADGVAPVSLPAMRTSTVRFADLAALENAQRRKAAGERAITYGRSGMETHRALEDAFVALEGGSHCVLAPSGLAALTLVFFSLLGAGDHALVVDSVYGPVRHFDNMLLKKMGVEITYFTPGVDDLESLIRPNTRLLYLESPGSLLLQMQDLPALAAIGHRHGLLVAADNTWGSGHAYHPLALGADISMIAGTKYVSGHSDLMLGAVVTRDAALGDRISRMQYALGYALSADDAWLALRGLRTLPLRMDEQARSALRVCEFLASRPETRAIYHPAWPGDAGHALWQRDAQGSNGLLSVALDLSHDAGRRFVDALTLFGIGFSWGGFESLVQWVEPALAGLQRYGAELPGETLIRLQIGLEDADELIADLRQALDAAVQA</sequence>
<dbReference type="PIRSF" id="PIRSF001434">
    <property type="entry name" value="CGS"/>
    <property type="match status" value="1"/>
</dbReference>
<comment type="cofactor">
    <cofactor evidence="1 9">
        <name>pyridoxal 5'-phosphate</name>
        <dbReference type="ChEBI" id="CHEBI:597326"/>
    </cofactor>
</comment>
<dbReference type="GO" id="GO:0019346">
    <property type="term" value="P:transsulfuration"/>
    <property type="evidence" value="ECO:0007669"/>
    <property type="project" value="InterPro"/>
</dbReference>
<dbReference type="NCBIfam" id="TIGR01324">
    <property type="entry name" value="cysta_beta_ly_B"/>
    <property type="match status" value="1"/>
</dbReference>
<comment type="similarity">
    <text evidence="2 9">Belongs to the trans-sulfuration enzymes family.</text>
</comment>
<reference evidence="10 11" key="1">
    <citation type="submission" date="2015-04" db="EMBL/GenBank/DDBJ databases">
        <title>Genome sequence of Kerstersia gyiorum CG1.</title>
        <authorList>
            <person name="Greninger A.L."/>
            <person name="Kozyreva V."/>
            <person name="Chaturvedi V."/>
        </authorList>
    </citation>
    <scope>NUCLEOTIDE SEQUENCE [LARGE SCALE GENOMIC DNA]</scope>
    <source>
        <strain evidence="10 11">CG1</strain>
    </source>
</reference>
<gene>
    <name evidence="10" type="ORF">AAV32_14425</name>
</gene>
<dbReference type="RefSeq" id="WP_068373783.1">
    <property type="nucleotide sequence ID" value="NZ_CBCSEB010000003.1"/>
</dbReference>
<dbReference type="EMBL" id="LBNE01000011">
    <property type="protein sequence ID" value="KKO70941.1"/>
    <property type="molecule type" value="Genomic_DNA"/>
</dbReference>
<evidence type="ECO:0000256" key="9">
    <source>
        <dbReference type="RuleBase" id="RU362118"/>
    </source>
</evidence>
<keyword evidence="11" id="KW-1185">Reference proteome</keyword>
<dbReference type="GO" id="GO:0019450">
    <property type="term" value="P:L-cysteine catabolic process to pyruvate"/>
    <property type="evidence" value="ECO:0007669"/>
    <property type="project" value="TreeGrafter"/>
</dbReference>
<evidence type="ECO:0000256" key="8">
    <source>
        <dbReference type="PIRSR" id="PIRSR001434-2"/>
    </source>
</evidence>
<dbReference type="InterPro" id="IPR015422">
    <property type="entry name" value="PyrdxlP-dep_Trfase_small"/>
</dbReference>
<dbReference type="GO" id="GO:0030170">
    <property type="term" value="F:pyridoxal phosphate binding"/>
    <property type="evidence" value="ECO:0007669"/>
    <property type="project" value="InterPro"/>
</dbReference>
<evidence type="ECO:0000256" key="4">
    <source>
        <dbReference type="ARBA" id="ARBA00023239"/>
    </source>
</evidence>
<evidence type="ECO:0000256" key="1">
    <source>
        <dbReference type="ARBA" id="ARBA00001933"/>
    </source>
</evidence>
<keyword evidence="3 8" id="KW-0663">Pyridoxal phosphate</keyword>
<proteinExistence type="inferred from homology"/>
<dbReference type="STRING" id="206506.AAV32_14425"/>
<evidence type="ECO:0000256" key="2">
    <source>
        <dbReference type="ARBA" id="ARBA00009077"/>
    </source>
</evidence>
<dbReference type="FunFam" id="3.40.640.10:FF:000046">
    <property type="entry name" value="Cystathionine gamma-lyase"/>
    <property type="match status" value="1"/>
</dbReference>
<evidence type="ECO:0000256" key="5">
    <source>
        <dbReference type="ARBA" id="ARBA00046315"/>
    </source>
</evidence>
<evidence type="ECO:0000256" key="3">
    <source>
        <dbReference type="ARBA" id="ARBA00022898"/>
    </source>
</evidence>
<accession>A0A171KPX4</accession>
<comment type="pathway">
    <text evidence="5">Amino-acid biosynthesis; L-methionine biosynthesis via de novo pathway; L-homocysteine from L-cystathionine: step 1/1.</text>
</comment>
<dbReference type="InterPro" id="IPR015421">
    <property type="entry name" value="PyrdxlP-dep_Trfase_major"/>
</dbReference>
<evidence type="ECO:0000313" key="10">
    <source>
        <dbReference type="EMBL" id="KKO70941.1"/>
    </source>
</evidence>
<dbReference type="SUPFAM" id="SSF53383">
    <property type="entry name" value="PLP-dependent transferases"/>
    <property type="match status" value="1"/>
</dbReference>
<dbReference type="Pfam" id="PF01053">
    <property type="entry name" value="Cys_Met_Meta_PP"/>
    <property type="match status" value="1"/>
</dbReference>